<feature type="domain" description="Glycosyltransferase 2-like" evidence="1">
    <location>
        <begin position="11"/>
        <end position="175"/>
    </location>
</feature>
<dbReference type="EMBL" id="JALJEJ010000005">
    <property type="protein sequence ID" value="MCJ8210411.1"/>
    <property type="molecule type" value="Genomic_DNA"/>
</dbReference>
<dbReference type="Pfam" id="PF00535">
    <property type="entry name" value="Glycos_transf_2"/>
    <property type="match status" value="1"/>
</dbReference>
<evidence type="ECO:0000259" key="1">
    <source>
        <dbReference type="Pfam" id="PF00535"/>
    </source>
</evidence>
<accession>A0A9X1X4J8</accession>
<sequence length="267" mass="31342">MESHHFDRVTLLITHYNRSKSLEHLLAKCAEFGLSFQETIVSDDGSKPEHLEHVKQLQPNYGFRLVSTPVNKGLGNNINKGQDAVTTPYTLYVQEDFEPTANFAPNFTNAVRLMDEEKQWDLIRFYTFPWAPFPYLRDYKYGFSEMLYRPQVWFLNHLKFRIYSDHPHLRRSDFLHKFCRYREGERGDPTEYAMCLCFIKKGGKALMFKGPDLFLHEAGGIEPNTMVRSTWKLKQSVFVNSLRFVYLKGKVLNSSVKLMFTDVKDLK</sequence>
<dbReference type="InterPro" id="IPR029044">
    <property type="entry name" value="Nucleotide-diphossugar_trans"/>
</dbReference>
<dbReference type="Gene3D" id="3.90.550.10">
    <property type="entry name" value="Spore Coat Polysaccharide Biosynthesis Protein SpsA, Chain A"/>
    <property type="match status" value="1"/>
</dbReference>
<protein>
    <submittedName>
        <fullName evidence="2">Glycosyltransferase</fullName>
    </submittedName>
</protein>
<dbReference type="InterPro" id="IPR001173">
    <property type="entry name" value="Glyco_trans_2-like"/>
</dbReference>
<reference evidence="2" key="1">
    <citation type="submission" date="2022-04" db="EMBL/GenBank/DDBJ databases">
        <title>Mucilaginibacter sp. RS28 isolated from freshwater.</title>
        <authorList>
            <person name="Ko S.-R."/>
        </authorList>
    </citation>
    <scope>NUCLEOTIDE SEQUENCE</scope>
    <source>
        <strain evidence="2">RS28</strain>
    </source>
</reference>
<keyword evidence="3" id="KW-1185">Reference proteome</keyword>
<gene>
    <name evidence="2" type="ORF">MUY27_11890</name>
</gene>
<proteinExistence type="predicted"/>
<dbReference type="CDD" id="cd00761">
    <property type="entry name" value="Glyco_tranf_GTA_type"/>
    <property type="match status" value="1"/>
</dbReference>
<dbReference type="AlphaFoldDB" id="A0A9X1X4J8"/>
<organism evidence="2 3">
    <name type="scientific">Mucilaginibacter straminoryzae</name>
    <dbReference type="NCBI Taxonomy" id="2932774"/>
    <lineage>
        <taxon>Bacteria</taxon>
        <taxon>Pseudomonadati</taxon>
        <taxon>Bacteroidota</taxon>
        <taxon>Sphingobacteriia</taxon>
        <taxon>Sphingobacteriales</taxon>
        <taxon>Sphingobacteriaceae</taxon>
        <taxon>Mucilaginibacter</taxon>
    </lineage>
</organism>
<evidence type="ECO:0000313" key="3">
    <source>
        <dbReference type="Proteomes" id="UP001139450"/>
    </source>
</evidence>
<dbReference type="RefSeq" id="WP_245130253.1">
    <property type="nucleotide sequence ID" value="NZ_JALJEJ010000005.1"/>
</dbReference>
<comment type="caution">
    <text evidence="2">The sequence shown here is derived from an EMBL/GenBank/DDBJ whole genome shotgun (WGS) entry which is preliminary data.</text>
</comment>
<dbReference type="SUPFAM" id="SSF53448">
    <property type="entry name" value="Nucleotide-diphospho-sugar transferases"/>
    <property type="match status" value="1"/>
</dbReference>
<name>A0A9X1X4J8_9SPHI</name>
<evidence type="ECO:0000313" key="2">
    <source>
        <dbReference type="EMBL" id="MCJ8210411.1"/>
    </source>
</evidence>
<dbReference type="Proteomes" id="UP001139450">
    <property type="component" value="Unassembled WGS sequence"/>
</dbReference>